<feature type="domain" description="Lycopene cyclase" evidence="9">
    <location>
        <begin position="3"/>
        <end position="92"/>
    </location>
</feature>
<accession>A0A167ES32</accession>
<dbReference type="Pfam" id="PF18916">
    <property type="entry name" value="Lycopene_cyc"/>
    <property type="match status" value="2"/>
</dbReference>
<feature type="transmembrane region" description="Helical" evidence="8">
    <location>
        <begin position="206"/>
        <end position="223"/>
    </location>
</feature>
<dbReference type="RefSeq" id="WP_068593525.1">
    <property type="nucleotide sequence ID" value="NZ_LRXL01000053.1"/>
</dbReference>
<comment type="pathway">
    <text evidence="2">Carotenoid biosynthesis.</text>
</comment>
<dbReference type="GO" id="GO:0016020">
    <property type="term" value="C:membrane"/>
    <property type="evidence" value="ECO:0007669"/>
    <property type="project" value="UniProtKB-SubCell"/>
</dbReference>
<keyword evidence="6 8" id="KW-0472">Membrane</keyword>
<evidence type="ECO:0000259" key="9">
    <source>
        <dbReference type="Pfam" id="PF18916"/>
    </source>
</evidence>
<feature type="transmembrane region" description="Helical" evidence="8">
    <location>
        <begin position="111"/>
        <end position="128"/>
    </location>
</feature>
<organism evidence="10 11">
    <name type="scientific">Cochleicola gelatinilyticus</name>
    <dbReference type="NCBI Taxonomy" id="1763537"/>
    <lineage>
        <taxon>Bacteria</taxon>
        <taxon>Pseudomonadati</taxon>
        <taxon>Bacteroidota</taxon>
        <taxon>Flavobacteriia</taxon>
        <taxon>Flavobacteriales</taxon>
        <taxon>Flavobacteriaceae</taxon>
        <taxon>Cochleicola</taxon>
    </lineage>
</organism>
<keyword evidence="11" id="KW-1185">Reference proteome</keyword>
<dbReference type="OrthoDB" id="5195186at2"/>
<gene>
    <name evidence="10" type="ORF">ULVI_14480</name>
</gene>
<feature type="transmembrane region" description="Helical" evidence="8">
    <location>
        <begin position="162"/>
        <end position="181"/>
    </location>
</feature>
<dbReference type="EMBL" id="LRXL01000053">
    <property type="protein sequence ID" value="OAB75828.1"/>
    <property type="molecule type" value="Genomic_DNA"/>
</dbReference>
<evidence type="ECO:0000256" key="2">
    <source>
        <dbReference type="ARBA" id="ARBA00004829"/>
    </source>
</evidence>
<feature type="transmembrane region" description="Helical" evidence="8">
    <location>
        <begin position="78"/>
        <end position="99"/>
    </location>
</feature>
<evidence type="ECO:0000313" key="11">
    <source>
        <dbReference type="Proteomes" id="UP000077013"/>
    </source>
</evidence>
<name>A0A167ES32_9FLAO</name>
<keyword evidence="3 8" id="KW-0812">Transmembrane</keyword>
<reference evidence="10 11" key="1">
    <citation type="submission" date="2016-02" db="EMBL/GenBank/DDBJ databases">
        <title>Ulvibacter sp. LPB0005, isolated from Thais luteostoma.</title>
        <authorList>
            <person name="Shin S.-K."/>
            <person name="Yi H."/>
        </authorList>
    </citation>
    <scope>NUCLEOTIDE SEQUENCE [LARGE SCALE GENOMIC DNA]</scope>
    <source>
        <strain evidence="10 11">LPB0005</strain>
    </source>
</reference>
<evidence type="ECO:0000256" key="8">
    <source>
        <dbReference type="SAM" id="Phobius"/>
    </source>
</evidence>
<dbReference type="InterPro" id="IPR017825">
    <property type="entry name" value="Lycopene_cyclase_dom"/>
</dbReference>
<comment type="caution">
    <text evidence="10">The sequence shown here is derived from an EMBL/GenBank/DDBJ whole genome shotgun (WGS) entry which is preliminary data.</text>
</comment>
<evidence type="ECO:0000313" key="10">
    <source>
        <dbReference type="EMBL" id="OAB75828.1"/>
    </source>
</evidence>
<sequence>MEHLYLWLNIASFSIPFLFSFHPKLQFYKKWRSLFPAIAIMMAFFIPWDAVFTNHGIWGFNDAYITGYKILNLPIEEWLFFICIPYACIFTHYSLQHFFPKLPFKIRTTEIIYVGLISILIVLLWYMYDRWYPLVNFLYVILLLGLVYNFKRHQLAEFLPTFLIILIPFFIVNGILTGTGIEDQVVWYNDAENMNIRMGTIPVEDSIYALGMLLTVYVLTEWFESRYIRNS</sequence>
<dbReference type="Proteomes" id="UP000077013">
    <property type="component" value="Unassembled WGS sequence"/>
</dbReference>
<feature type="transmembrane region" description="Helical" evidence="8">
    <location>
        <begin position="6"/>
        <end position="22"/>
    </location>
</feature>
<dbReference type="GO" id="GO:0016117">
    <property type="term" value="P:carotenoid biosynthetic process"/>
    <property type="evidence" value="ECO:0007669"/>
    <property type="project" value="UniProtKB-KW"/>
</dbReference>
<keyword evidence="7" id="KW-0413">Isomerase</keyword>
<dbReference type="NCBIfam" id="TIGR03462">
    <property type="entry name" value="CarR_dom_SF"/>
    <property type="match status" value="1"/>
</dbReference>
<feature type="domain" description="Lycopene cyclase" evidence="9">
    <location>
        <begin position="129"/>
        <end position="223"/>
    </location>
</feature>
<evidence type="ECO:0000256" key="6">
    <source>
        <dbReference type="ARBA" id="ARBA00023136"/>
    </source>
</evidence>
<evidence type="ECO:0000256" key="4">
    <source>
        <dbReference type="ARBA" id="ARBA00022746"/>
    </source>
</evidence>
<keyword evidence="5 8" id="KW-1133">Transmembrane helix</keyword>
<dbReference type="GO" id="GO:0045436">
    <property type="term" value="F:lycopene beta cyclase activity"/>
    <property type="evidence" value="ECO:0007669"/>
    <property type="project" value="UniProtKB-ARBA"/>
</dbReference>
<evidence type="ECO:0000256" key="5">
    <source>
        <dbReference type="ARBA" id="ARBA00022989"/>
    </source>
</evidence>
<comment type="subcellular location">
    <subcellularLocation>
        <location evidence="1">Membrane</location>
        <topology evidence="1">Multi-pass membrane protein</topology>
    </subcellularLocation>
</comment>
<protein>
    <submittedName>
        <fullName evidence="10">Lycopene cyclase</fullName>
    </submittedName>
</protein>
<proteinExistence type="predicted"/>
<feature type="transmembrane region" description="Helical" evidence="8">
    <location>
        <begin position="34"/>
        <end position="58"/>
    </location>
</feature>
<dbReference type="STRING" id="1763537.ULVI_14480"/>
<evidence type="ECO:0000256" key="3">
    <source>
        <dbReference type="ARBA" id="ARBA00022692"/>
    </source>
</evidence>
<dbReference type="GO" id="GO:0016872">
    <property type="term" value="F:intramolecular lyase activity"/>
    <property type="evidence" value="ECO:0007669"/>
    <property type="project" value="InterPro"/>
</dbReference>
<keyword evidence="4" id="KW-0125">Carotenoid biosynthesis</keyword>
<dbReference type="AlphaFoldDB" id="A0A167ES32"/>
<feature type="transmembrane region" description="Helical" evidence="8">
    <location>
        <begin position="134"/>
        <end position="150"/>
    </location>
</feature>
<evidence type="ECO:0000256" key="7">
    <source>
        <dbReference type="ARBA" id="ARBA00023235"/>
    </source>
</evidence>
<evidence type="ECO:0000256" key="1">
    <source>
        <dbReference type="ARBA" id="ARBA00004141"/>
    </source>
</evidence>